<evidence type="ECO:0000256" key="1">
    <source>
        <dbReference type="SAM" id="MobiDB-lite"/>
    </source>
</evidence>
<dbReference type="Proteomes" id="UP001320245">
    <property type="component" value="Unassembled WGS sequence"/>
</dbReference>
<sequence length="179" mass="18700">MATATAPIAIPAVAPVDSPEPELLPVPEDPEPDPAEPPLLLVPDVGEAPAAVKSVDLWSRATRSAETVKMASPDTDMAVESTLIQVSWTAASGPKLKAVVDDGHSDKPLTIIVFGEPSADEHSWNNHYANTYVGQQWAVVSSSSPVGVRTSSNAVDHPLGQLRPGEYKYVLSSAPGMGG</sequence>
<gene>
    <name evidence="2" type="ORF">SLS53_008885</name>
</gene>
<proteinExistence type="predicted"/>
<comment type="caution">
    <text evidence="2">The sequence shown here is derived from an EMBL/GenBank/DDBJ whole genome shotgun (WGS) entry which is preliminary data.</text>
</comment>
<evidence type="ECO:0000313" key="3">
    <source>
        <dbReference type="Proteomes" id="UP001320245"/>
    </source>
</evidence>
<protein>
    <submittedName>
        <fullName evidence="2">Uncharacterized protein</fullName>
    </submittedName>
</protein>
<reference evidence="2 3" key="1">
    <citation type="journal article" date="2023" name="PLoS ONE">
        <title>Cytospora paraplurivora sp. nov. isolated from orchards with fruit tree decline syndrome in Ontario, Canada.</title>
        <authorList>
            <person name="Ilyukhin E."/>
            <person name="Nguyen H.D.T."/>
            <person name="Castle A.J."/>
            <person name="Ellouze W."/>
        </authorList>
    </citation>
    <scope>NUCLEOTIDE SEQUENCE [LARGE SCALE GENOMIC DNA]</scope>
    <source>
        <strain evidence="2 3">FDS-564</strain>
    </source>
</reference>
<evidence type="ECO:0000313" key="2">
    <source>
        <dbReference type="EMBL" id="KAK7731014.1"/>
    </source>
</evidence>
<accession>A0AAN9TX14</accession>
<feature type="region of interest" description="Disordered" evidence="1">
    <location>
        <begin position="1"/>
        <end position="45"/>
    </location>
</feature>
<dbReference type="EMBL" id="JAJSPL020000059">
    <property type="protein sequence ID" value="KAK7731014.1"/>
    <property type="molecule type" value="Genomic_DNA"/>
</dbReference>
<keyword evidence="3" id="KW-1185">Reference proteome</keyword>
<feature type="compositionally biased region" description="Low complexity" evidence="1">
    <location>
        <begin position="1"/>
        <end position="26"/>
    </location>
</feature>
<organism evidence="2 3">
    <name type="scientific">Cytospora paraplurivora</name>
    <dbReference type="NCBI Taxonomy" id="2898453"/>
    <lineage>
        <taxon>Eukaryota</taxon>
        <taxon>Fungi</taxon>
        <taxon>Dikarya</taxon>
        <taxon>Ascomycota</taxon>
        <taxon>Pezizomycotina</taxon>
        <taxon>Sordariomycetes</taxon>
        <taxon>Sordariomycetidae</taxon>
        <taxon>Diaporthales</taxon>
        <taxon>Cytosporaceae</taxon>
        <taxon>Cytospora</taxon>
    </lineage>
</organism>
<dbReference type="AlphaFoldDB" id="A0AAN9TX14"/>
<name>A0AAN9TX14_9PEZI</name>